<dbReference type="EMBL" id="KN549805">
    <property type="protein sequence ID" value="KHJ95934.1"/>
    <property type="molecule type" value="Genomic_DNA"/>
</dbReference>
<feature type="transmembrane region" description="Helical" evidence="1">
    <location>
        <begin position="36"/>
        <end position="61"/>
    </location>
</feature>
<keyword evidence="1" id="KW-0472">Membrane</keyword>
<dbReference type="Proteomes" id="UP000053660">
    <property type="component" value="Unassembled WGS sequence"/>
</dbReference>
<name>A0A0B1TF88_OESDE</name>
<proteinExistence type="predicted"/>
<accession>A0A0B1TF88</accession>
<evidence type="ECO:0000313" key="2">
    <source>
        <dbReference type="EMBL" id="KHJ95934.1"/>
    </source>
</evidence>
<reference evidence="2 3" key="1">
    <citation type="submission" date="2014-03" db="EMBL/GenBank/DDBJ databases">
        <title>Draft genome of the hookworm Oesophagostomum dentatum.</title>
        <authorList>
            <person name="Mitreva M."/>
        </authorList>
    </citation>
    <scope>NUCLEOTIDE SEQUENCE [LARGE SCALE GENOMIC DNA]</scope>
    <source>
        <strain evidence="2 3">OD-Hann</strain>
    </source>
</reference>
<keyword evidence="1" id="KW-0812">Transmembrane</keyword>
<evidence type="ECO:0000313" key="3">
    <source>
        <dbReference type="Proteomes" id="UP000053660"/>
    </source>
</evidence>
<gene>
    <name evidence="2" type="ORF">OESDEN_04114</name>
</gene>
<dbReference type="OrthoDB" id="191706at2759"/>
<organism evidence="2 3">
    <name type="scientific">Oesophagostomum dentatum</name>
    <name type="common">Nodular worm</name>
    <dbReference type="NCBI Taxonomy" id="61180"/>
    <lineage>
        <taxon>Eukaryota</taxon>
        <taxon>Metazoa</taxon>
        <taxon>Ecdysozoa</taxon>
        <taxon>Nematoda</taxon>
        <taxon>Chromadorea</taxon>
        <taxon>Rhabditida</taxon>
        <taxon>Rhabditina</taxon>
        <taxon>Rhabditomorpha</taxon>
        <taxon>Strongyloidea</taxon>
        <taxon>Strongylidae</taxon>
        <taxon>Oesophagostomum</taxon>
    </lineage>
</organism>
<protein>
    <submittedName>
        <fullName evidence="2">Uncharacterized protein</fullName>
    </submittedName>
</protein>
<evidence type="ECO:0000256" key="1">
    <source>
        <dbReference type="SAM" id="Phobius"/>
    </source>
</evidence>
<keyword evidence="1" id="KW-1133">Transmembrane helix</keyword>
<sequence length="104" mass="11718">MYSSADVLGTSTRAFVPRNAGNFPGYDYFHHLKKSSPFYCSFIISTSAEWAMTLLMFVFILSLTAELRHSYICAPRVIFRRSNDDTSTKRSVAVVDVNHSVVSL</sequence>
<dbReference type="AlphaFoldDB" id="A0A0B1TF88"/>
<keyword evidence="3" id="KW-1185">Reference proteome</keyword>